<feature type="transmembrane region" description="Helical" evidence="1">
    <location>
        <begin position="89"/>
        <end position="110"/>
    </location>
</feature>
<feature type="transmembrane region" description="Helical" evidence="1">
    <location>
        <begin position="50"/>
        <end position="69"/>
    </location>
</feature>
<feature type="transmembrane region" description="Helical" evidence="1">
    <location>
        <begin position="264"/>
        <end position="286"/>
    </location>
</feature>
<feature type="transmembrane region" description="Helical" evidence="1">
    <location>
        <begin position="122"/>
        <end position="142"/>
    </location>
</feature>
<feature type="transmembrane region" description="Helical" evidence="1">
    <location>
        <begin position="228"/>
        <end position="252"/>
    </location>
</feature>
<protein>
    <submittedName>
        <fullName evidence="2">YwaF family protein</fullName>
    </submittedName>
</protein>
<feature type="transmembrane region" description="Helical" evidence="1">
    <location>
        <begin position="183"/>
        <end position="201"/>
    </location>
</feature>
<organism evidence="2 3">
    <name type="scientific">Candidatus Caccopulliclostridium gallistercoris</name>
    <dbReference type="NCBI Taxonomy" id="2840719"/>
    <lineage>
        <taxon>Bacteria</taxon>
        <taxon>Bacillati</taxon>
        <taxon>Bacillota</taxon>
        <taxon>Clostridia</taxon>
        <taxon>Candidatus Caccopulliclostridium</taxon>
    </lineage>
</organism>
<dbReference type="AlphaFoldDB" id="A0A9D1NFM4"/>
<keyword evidence="1" id="KW-1133">Transmembrane helix</keyword>
<feature type="transmembrane region" description="Helical" evidence="1">
    <location>
        <begin position="154"/>
        <end position="171"/>
    </location>
</feature>
<name>A0A9D1NFM4_9FIRM</name>
<evidence type="ECO:0000313" key="3">
    <source>
        <dbReference type="Proteomes" id="UP000886861"/>
    </source>
</evidence>
<sequence>MFGYNTYNEQSVSYIFNLNHLWLVLAVGGFIAILLLLLKGKTEKRRKITMFIVAIVLLVLEVGRIVWRFEYYLYVGMELSEIDWWWNISFQMCAIMTWFTIITLLLNVFVKKQGYVLNIMNNILFGCAMIGGILTYVYPYFISGSRPIWHFTNWQTILTHALLIFAPIYVVRTKIIKPKLTDLWKPMLGYVLIGSIAGMASEFSGNNFAYYFENGLFVYLGIRVPFELSFFTTFIAVFICAIIAYLIAKLIYKYKEDSFKNVYPYFLMSFAGIILIVLIPLCYPTHPVKNFLALFSLLPIFITIGMIAIYEYYKKSRIKALL</sequence>
<accession>A0A9D1NFM4</accession>
<evidence type="ECO:0000256" key="1">
    <source>
        <dbReference type="SAM" id="Phobius"/>
    </source>
</evidence>
<gene>
    <name evidence="2" type="ORF">IAA62_03465</name>
</gene>
<evidence type="ECO:0000313" key="2">
    <source>
        <dbReference type="EMBL" id="HIV01593.1"/>
    </source>
</evidence>
<dbReference type="Proteomes" id="UP000886861">
    <property type="component" value="Unassembled WGS sequence"/>
</dbReference>
<dbReference type="Pfam" id="PF14808">
    <property type="entry name" value="TMEM164"/>
    <property type="match status" value="1"/>
</dbReference>
<keyword evidence="1" id="KW-0812">Transmembrane</keyword>
<feature type="transmembrane region" description="Helical" evidence="1">
    <location>
        <begin position="20"/>
        <end position="38"/>
    </location>
</feature>
<keyword evidence="1" id="KW-0472">Membrane</keyword>
<dbReference type="EMBL" id="DVOJ01000013">
    <property type="protein sequence ID" value="HIV01593.1"/>
    <property type="molecule type" value="Genomic_DNA"/>
</dbReference>
<proteinExistence type="predicted"/>
<reference evidence="2" key="2">
    <citation type="journal article" date="2021" name="PeerJ">
        <title>Extensive microbial diversity within the chicken gut microbiome revealed by metagenomics and culture.</title>
        <authorList>
            <person name="Gilroy R."/>
            <person name="Ravi A."/>
            <person name="Getino M."/>
            <person name="Pursley I."/>
            <person name="Horton D.L."/>
            <person name="Alikhan N.F."/>
            <person name="Baker D."/>
            <person name="Gharbi K."/>
            <person name="Hall N."/>
            <person name="Watson M."/>
            <person name="Adriaenssens E.M."/>
            <person name="Foster-Nyarko E."/>
            <person name="Jarju S."/>
            <person name="Secka A."/>
            <person name="Antonio M."/>
            <person name="Oren A."/>
            <person name="Chaudhuri R.R."/>
            <person name="La Ragione R."/>
            <person name="Hildebrand F."/>
            <person name="Pallen M.J."/>
        </authorList>
    </citation>
    <scope>NUCLEOTIDE SEQUENCE</scope>
    <source>
        <strain evidence="2">CHK186-9395</strain>
    </source>
</reference>
<reference evidence="2" key="1">
    <citation type="submission" date="2020-10" db="EMBL/GenBank/DDBJ databases">
        <authorList>
            <person name="Gilroy R."/>
        </authorList>
    </citation>
    <scope>NUCLEOTIDE SEQUENCE</scope>
    <source>
        <strain evidence="2">CHK186-9395</strain>
    </source>
</reference>
<comment type="caution">
    <text evidence="2">The sequence shown here is derived from an EMBL/GenBank/DDBJ whole genome shotgun (WGS) entry which is preliminary data.</text>
</comment>
<feature type="transmembrane region" description="Helical" evidence="1">
    <location>
        <begin position="292"/>
        <end position="313"/>
    </location>
</feature>